<protein>
    <submittedName>
        <fullName evidence="1">Uncharacterized protein</fullName>
    </submittedName>
</protein>
<gene>
    <name evidence="1" type="ORF">WCH_CF14320</name>
</gene>
<evidence type="ECO:0000313" key="1">
    <source>
        <dbReference type="EMBL" id="CCB90728.1"/>
    </source>
</evidence>
<organism evidence="1">
    <name type="scientific">Waddlia chondrophila 2032/99</name>
    <dbReference type="NCBI Taxonomy" id="765953"/>
    <lineage>
        <taxon>Bacteria</taxon>
        <taxon>Pseudomonadati</taxon>
        <taxon>Chlamydiota</taxon>
        <taxon>Chlamydiia</taxon>
        <taxon>Parachlamydiales</taxon>
        <taxon>Waddliaceae</taxon>
        <taxon>Waddlia</taxon>
    </lineage>
</organism>
<reference evidence="1" key="1">
    <citation type="submission" date="2011-05" db="EMBL/GenBank/DDBJ databases">
        <title>Unity in variety -- the pan-genome of the Chlamydiae.</title>
        <authorList>
            <person name="Collingro A."/>
            <person name="Tischler P."/>
            <person name="Weinmaier T."/>
            <person name="Penz T."/>
            <person name="Heinz E."/>
            <person name="Brunham R.C."/>
            <person name="Read T.D."/>
            <person name="Bavoil P.M."/>
            <person name="Sachse K."/>
            <person name="Kahane S."/>
            <person name="Friedman M.G."/>
            <person name="Rattei T."/>
            <person name="Myers G.S.A."/>
            <person name="Horn M."/>
        </authorList>
    </citation>
    <scope>NUCLEOTIDE SEQUENCE</scope>
    <source>
        <strain evidence="1">2032/99</strain>
    </source>
</reference>
<accession>F8LB64</accession>
<name>F8LB64_9BACT</name>
<dbReference type="EMBL" id="FR872635">
    <property type="protein sequence ID" value="CCB90728.1"/>
    <property type="molecule type" value="Genomic_DNA"/>
</dbReference>
<sequence length="141" mass="16675">MQYLENYYRRSIKNISENLPEDIIQVDLKLLHQLDLMNYYDSNDSDPSLTRYFHVIETDEKITLVNEDFIVWIVPEKINGNMMTYTLIALNTPNEPQLQMCFVTSGVYNTSRLVLRLLEKYLSEIQENETLINGLNSEFNR</sequence>
<proteinExistence type="predicted"/>
<dbReference type="AlphaFoldDB" id="F8LB64"/>